<dbReference type="InterPro" id="IPR011009">
    <property type="entry name" value="Kinase-like_dom_sf"/>
</dbReference>
<dbReference type="Gene3D" id="1.10.510.10">
    <property type="entry name" value="Transferase(Phosphotransferase) domain 1"/>
    <property type="match status" value="1"/>
</dbReference>
<name>A0A836IW40_9TRYP</name>
<gene>
    <name evidence="2" type="ORF">JKF63_05071</name>
</gene>
<feature type="compositionally biased region" description="Low complexity" evidence="1">
    <location>
        <begin position="746"/>
        <end position="762"/>
    </location>
</feature>
<comment type="caution">
    <text evidence="2">The sequence shown here is derived from an EMBL/GenBank/DDBJ whole genome shotgun (WGS) entry which is preliminary data.</text>
</comment>
<feature type="region of interest" description="Disordered" evidence="1">
    <location>
        <begin position="660"/>
        <end position="688"/>
    </location>
</feature>
<dbReference type="Proteomes" id="UP000674318">
    <property type="component" value="Chromosome 21"/>
</dbReference>
<dbReference type="Gene3D" id="1.25.10.10">
    <property type="entry name" value="Leucine-rich Repeat Variant"/>
    <property type="match status" value="1"/>
</dbReference>
<protein>
    <submittedName>
        <fullName evidence="2">Uncharacterized protein</fullName>
    </submittedName>
</protein>
<dbReference type="SUPFAM" id="SSF48371">
    <property type="entry name" value="ARM repeat"/>
    <property type="match status" value="1"/>
</dbReference>
<organism evidence="2 3">
    <name type="scientific">Porcisia hertigi</name>
    <dbReference type="NCBI Taxonomy" id="2761500"/>
    <lineage>
        <taxon>Eukaryota</taxon>
        <taxon>Discoba</taxon>
        <taxon>Euglenozoa</taxon>
        <taxon>Kinetoplastea</taxon>
        <taxon>Metakinetoplastina</taxon>
        <taxon>Trypanosomatida</taxon>
        <taxon>Trypanosomatidae</taxon>
        <taxon>Leishmaniinae</taxon>
        <taxon>Porcisia</taxon>
    </lineage>
</organism>
<dbReference type="RefSeq" id="XP_067757403.1">
    <property type="nucleotide sequence ID" value="XM_067901040.1"/>
</dbReference>
<proteinExistence type="predicted"/>
<feature type="compositionally biased region" description="Low complexity" evidence="1">
    <location>
        <begin position="802"/>
        <end position="813"/>
    </location>
</feature>
<accession>A0A836IW40</accession>
<dbReference type="GeneID" id="94291117"/>
<keyword evidence="3" id="KW-1185">Reference proteome</keyword>
<feature type="compositionally biased region" description="Low complexity" evidence="1">
    <location>
        <begin position="673"/>
        <end position="684"/>
    </location>
</feature>
<dbReference type="InterPro" id="IPR016024">
    <property type="entry name" value="ARM-type_fold"/>
</dbReference>
<reference evidence="2 3" key="1">
    <citation type="submission" date="2021-02" db="EMBL/GenBank/DDBJ databases">
        <title>Porcisia hertigi Genome sequencing and assembly.</title>
        <authorList>
            <person name="Almutairi H."/>
            <person name="Gatherer D."/>
        </authorList>
    </citation>
    <scope>NUCLEOTIDE SEQUENCE [LARGE SCALE GENOMIC DNA]</scope>
    <source>
        <strain evidence="2 3">C119</strain>
    </source>
</reference>
<feature type="compositionally biased region" description="Acidic residues" evidence="1">
    <location>
        <begin position="711"/>
        <end position="731"/>
    </location>
</feature>
<dbReference type="KEGG" id="phet:94291117"/>
<evidence type="ECO:0000256" key="1">
    <source>
        <dbReference type="SAM" id="MobiDB-lite"/>
    </source>
</evidence>
<evidence type="ECO:0000313" key="2">
    <source>
        <dbReference type="EMBL" id="KAG5505735.1"/>
    </source>
</evidence>
<dbReference type="EMBL" id="JAFJZO010000021">
    <property type="protein sequence ID" value="KAG5505735.1"/>
    <property type="molecule type" value="Genomic_DNA"/>
</dbReference>
<dbReference type="AlphaFoldDB" id="A0A836IW40"/>
<feature type="region of interest" description="Disordered" evidence="1">
    <location>
        <begin position="703"/>
        <end position="859"/>
    </location>
</feature>
<dbReference type="InterPro" id="IPR011989">
    <property type="entry name" value="ARM-like"/>
</dbReference>
<dbReference type="InterPro" id="IPR051177">
    <property type="entry name" value="CIK-Related_Protein"/>
</dbReference>
<dbReference type="SUPFAM" id="SSF56112">
    <property type="entry name" value="Protein kinase-like (PK-like)"/>
    <property type="match status" value="1"/>
</dbReference>
<dbReference type="PANTHER" id="PTHR12984">
    <property type="entry name" value="SCY1-RELATED S/T PROTEIN KINASE-LIKE"/>
    <property type="match status" value="1"/>
</dbReference>
<dbReference type="Gene3D" id="3.30.200.20">
    <property type="entry name" value="Phosphorylase Kinase, domain 1"/>
    <property type="match status" value="1"/>
</dbReference>
<dbReference type="PANTHER" id="PTHR12984:SF3">
    <property type="entry name" value="N-TERMINAL KINASE-LIKE PROTEIN"/>
    <property type="match status" value="1"/>
</dbReference>
<dbReference type="OrthoDB" id="447103at2759"/>
<sequence>MAFLLKAIGFSDSIPGFPFTPVANDPGRTVYTSPQMCWTVRSGTQSGDAQVRVSIFTCAVSSVATTGTSGSRELVKRLAQNAMRRSKSLMIPGFLKCHGAVEYGDTVYIATEPCVALKDVLESPELRRRYYGQTKEEYIASVAYGLDTVCGALAALQSNRLVHGNVNCGSIFVSAASGFWRLFGLELVSSADEVEAGDPGCLFESARRARMVVGYRCPPELGSSGGGDAGGGDPVVAVDAWGLACLLYETMGVRAEEAINGKLNALAHSLSAAELPSMCRQSLPKSLQQCCGRLTAPNPRTRTSVASFIESCVFVKDNSFVQCMKALSELLLMDLSEQVRLVESLTEQLKVFPLRACLCFVLPRLGELVRTAAKSRGGSNVVGVVSIGPVVDPVLKIAERTAAGEDFDTYVTPVLIQLYRSTDVLLRYRLLVGAEVYGAKLSSPELNNVIWPLYVKGFSHSAPSVREYSARALVHLAPHLSENILSEQVPKALAQLQRDPDGAMRANATIALHLISGHITPPSQRAVVMLTYCRPMLRDAFEPSRVAALRSLHGVLECFSGKQIAELVLPATSPLAIDPTAAESRTAALSLLKASISRLEKDHQRLSAQQSAAAAGSPACANGSTVASPANSTAPAAAPAGAASVVWGLLGGFTTPFVSSSTGPAVQHVDTDSTPVPSRVGSPPRSLPAVSVLTTPVAAAASLAGGGSGWSDDDDDAGAAGEDDGWGDIDSGEGKLSASRVSPSLTKTAASSSSVPTASASTGADVVPIHPPFSAGNAPAPPSSAMRFASSPLPQPHTTAWSPTGLSSSTSNSRPAVAAGMGKAAPLAGSHRADSANTSAPSGPMKLRKKGGLGAARLD</sequence>
<evidence type="ECO:0000313" key="3">
    <source>
        <dbReference type="Proteomes" id="UP000674318"/>
    </source>
</evidence>